<dbReference type="OrthoDB" id="9808424at2"/>
<dbReference type="RefSeq" id="WP_143526988.1">
    <property type="nucleotide sequence ID" value="NZ_AP019791.1"/>
</dbReference>
<evidence type="ECO:0000313" key="4">
    <source>
        <dbReference type="EMBL" id="BBL78897.1"/>
    </source>
</evidence>
<organism evidence="4 5">
    <name type="scientific">Rubrobacter xylanophilus</name>
    <dbReference type="NCBI Taxonomy" id="49319"/>
    <lineage>
        <taxon>Bacteria</taxon>
        <taxon>Bacillati</taxon>
        <taxon>Actinomycetota</taxon>
        <taxon>Rubrobacteria</taxon>
        <taxon>Rubrobacterales</taxon>
        <taxon>Rubrobacteraceae</taxon>
        <taxon>Rubrobacter</taxon>
    </lineage>
</organism>
<dbReference type="SMART" id="SM00563">
    <property type="entry name" value="PlsC"/>
    <property type="match status" value="1"/>
</dbReference>
<sequence>MPPGYGLLRRLVLLVAWVVWGFVIHGEEKVPREGPLIVAANHRRFFDPLFVCMAVPRRIQWMAKKEIFIPPLRPVFRLLGAFPVDRSGGGHSALRVALKHLAAGKALGIFPEGTRRRREDAGAAKSGVALLASRSGARIVPVYIGPVPSLLGRLRGERFRAYIGDAITIPEGLKGREEFQGAAREVLQKIYELPREEVER</sequence>
<feature type="domain" description="Phospholipid/glycerol acyltransferase" evidence="3">
    <location>
        <begin position="36"/>
        <end position="147"/>
    </location>
</feature>
<dbReference type="Proteomes" id="UP000318065">
    <property type="component" value="Chromosome"/>
</dbReference>
<dbReference type="SUPFAM" id="SSF69593">
    <property type="entry name" value="Glycerol-3-phosphate (1)-acyltransferase"/>
    <property type="match status" value="1"/>
</dbReference>
<accession>A0A510HKL5</accession>
<protein>
    <submittedName>
        <fullName evidence="4">1-acyl-sn-glycerol-3-phosphate acyltransferase</fullName>
    </submittedName>
</protein>
<dbReference type="GO" id="GO:0003841">
    <property type="term" value="F:1-acylglycerol-3-phosphate O-acyltransferase activity"/>
    <property type="evidence" value="ECO:0007669"/>
    <property type="project" value="TreeGrafter"/>
</dbReference>
<evidence type="ECO:0000313" key="5">
    <source>
        <dbReference type="Proteomes" id="UP000318065"/>
    </source>
</evidence>
<dbReference type="CDD" id="cd07989">
    <property type="entry name" value="LPLAT_AGPAT-like"/>
    <property type="match status" value="1"/>
</dbReference>
<keyword evidence="5" id="KW-1185">Reference proteome</keyword>
<dbReference type="PANTHER" id="PTHR10434:SF11">
    <property type="entry name" value="1-ACYL-SN-GLYCEROL-3-PHOSPHATE ACYLTRANSFERASE"/>
    <property type="match status" value="1"/>
</dbReference>
<gene>
    <name evidence="4" type="ORF">RxyAA322_07510</name>
</gene>
<keyword evidence="2 4" id="KW-0012">Acyltransferase</keyword>
<evidence type="ECO:0000256" key="2">
    <source>
        <dbReference type="ARBA" id="ARBA00023315"/>
    </source>
</evidence>
<dbReference type="AlphaFoldDB" id="A0A510HKL5"/>
<dbReference type="GO" id="GO:0006654">
    <property type="term" value="P:phosphatidic acid biosynthetic process"/>
    <property type="evidence" value="ECO:0007669"/>
    <property type="project" value="TreeGrafter"/>
</dbReference>
<reference evidence="4" key="1">
    <citation type="journal article" date="2019" name="Microbiol. Resour. Announc.">
        <title>Complete Genome Sequence of Rubrobacter xylanophilus Strain AA3-22, Isolated from Arima Onsen in Japan.</title>
        <authorList>
            <person name="Tomariguchi N."/>
            <person name="Miyazaki K."/>
        </authorList>
    </citation>
    <scope>NUCLEOTIDE SEQUENCE [LARGE SCALE GENOMIC DNA]</scope>
    <source>
        <strain evidence="4">AA3-22</strain>
    </source>
</reference>
<dbReference type="EMBL" id="AP019791">
    <property type="protein sequence ID" value="BBL78897.1"/>
    <property type="molecule type" value="Genomic_DNA"/>
</dbReference>
<keyword evidence="1 4" id="KW-0808">Transferase</keyword>
<evidence type="ECO:0000259" key="3">
    <source>
        <dbReference type="SMART" id="SM00563"/>
    </source>
</evidence>
<name>A0A510HKL5_9ACTN</name>
<dbReference type="Pfam" id="PF01553">
    <property type="entry name" value="Acyltransferase"/>
    <property type="match status" value="1"/>
</dbReference>
<dbReference type="PANTHER" id="PTHR10434">
    <property type="entry name" value="1-ACYL-SN-GLYCEROL-3-PHOSPHATE ACYLTRANSFERASE"/>
    <property type="match status" value="1"/>
</dbReference>
<dbReference type="InterPro" id="IPR002123">
    <property type="entry name" value="Plipid/glycerol_acylTrfase"/>
</dbReference>
<proteinExistence type="predicted"/>
<evidence type="ECO:0000256" key="1">
    <source>
        <dbReference type="ARBA" id="ARBA00022679"/>
    </source>
</evidence>